<name>A0ABD0LRN7_9CAEN</name>
<accession>A0ABD0LRN7</accession>
<dbReference type="EMBL" id="JACVVK020000027">
    <property type="protein sequence ID" value="KAK7502214.1"/>
    <property type="molecule type" value="Genomic_DNA"/>
</dbReference>
<organism evidence="1 2">
    <name type="scientific">Batillaria attramentaria</name>
    <dbReference type="NCBI Taxonomy" id="370345"/>
    <lineage>
        <taxon>Eukaryota</taxon>
        <taxon>Metazoa</taxon>
        <taxon>Spiralia</taxon>
        <taxon>Lophotrochozoa</taxon>
        <taxon>Mollusca</taxon>
        <taxon>Gastropoda</taxon>
        <taxon>Caenogastropoda</taxon>
        <taxon>Sorbeoconcha</taxon>
        <taxon>Cerithioidea</taxon>
        <taxon>Batillariidae</taxon>
        <taxon>Batillaria</taxon>
    </lineage>
</organism>
<reference evidence="1 2" key="1">
    <citation type="journal article" date="2023" name="Sci. Data">
        <title>Genome assembly of the Korean intertidal mud-creeper Batillaria attramentaria.</title>
        <authorList>
            <person name="Patra A.K."/>
            <person name="Ho P.T."/>
            <person name="Jun S."/>
            <person name="Lee S.J."/>
            <person name="Kim Y."/>
            <person name="Won Y.J."/>
        </authorList>
    </citation>
    <scope>NUCLEOTIDE SEQUENCE [LARGE SCALE GENOMIC DNA]</scope>
    <source>
        <strain evidence="1">Wonlab-2016</strain>
    </source>
</reference>
<comment type="caution">
    <text evidence="1">The sequence shown here is derived from an EMBL/GenBank/DDBJ whole genome shotgun (WGS) entry which is preliminary data.</text>
</comment>
<protein>
    <recommendedName>
        <fullName evidence="3">TonB C-terminal domain-containing protein</fullName>
    </recommendedName>
</protein>
<sequence length="96" mass="10136">MVQFTREPKVWTLVTMCAVCSEAERDAANAALSVRMSNRGSRVRPPPAEGSGMLVMQCVIDQSGGVRELCDIGQTVLFALDGPTSSSAASAYSPRG</sequence>
<evidence type="ECO:0008006" key="3">
    <source>
        <dbReference type="Google" id="ProtNLM"/>
    </source>
</evidence>
<keyword evidence="2" id="KW-1185">Reference proteome</keyword>
<dbReference type="Proteomes" id="UP001519460">
    <property type="component" value="Unassembled WGS sequence"/>
</dbReference>
<dbReference type="AlphaFoldDB" id="A0ABD0LRN7"/>
<evidence type="ECO:0000313" key="2">
    <source>
        <dbReference type="Proteomes" id="UP001519460"/>
    </source>
</evidence>
<proteinExistence type="predicted"/>
<gene>
    <name evidence="1" type="ORF">BaRGS_00006578</name>
</gene>
<evidence type="ECO:0000313" key="1">
    <source>
        <dbReference type="EMBL" id="KAK7502214.1"/>
    </source>
</evidence>